<dbReference type="InterPro" id="IPR050904">
    <property type="entry name" value="Adhesion/Biosynth-related"/>
</dbReference>
<dbReference type="InterPro" id="IPR000782">
    <property type="entry name" value="FAS1_domain"/>
</dbReference>
<evidence type="ECO:0000313" key="4">
    <source>
        <dbReference type="Proteomes" id="UP000621898"/>
    </source>
</evidence>
<dbReference type="SUPFAM" id="SSF82153">
    <property type="entry name" value="FAS1 domain"/>
    <property type="match status" value="1"/>
</dbReference>
<feature type="domain" description="FAS1" evidence="2">
    <location>
        <begin position="48"/>
        <end position="192"/>
    </location>
</feature>
<dbReference type="EMBL" id="BMXT01000001">
    <property type="protein sequence ID" value="GGY22303.1"/>
    <property type="molecule type" value="Genomic_DNA"/>
</dbReference>
<protein>
    <submittedName>
        <fullName evidence="3">Fasciclin</fullName>
    </submittedName>
</protein>
<dbReference type="PANTHER" id="PTHR10900:SF77">
    <property type="entry name" value="FI19380P1"/>
    <property type="match status" value="1"/>
</dbReference>
<gene>
    <name evidence="3" type="ORF">GCM10008098_14270</name>
</gene>
<dbReference type="SMART" id="SM00554">
    <property type="entry name" value="FAS1"/>
    <property type="match status" value="1"/>
</dbReference>
<comment type="caution">
    <text evidence="3">The sequence shown here is derived from an EMBL/GenBank/DDBJ whole genome shotgun (WGS) entry which is preliminary data.</text>
</comment>
<name>A0ABQ2ZQF5_9GAMM</name>
<dbReference type="PANTHER" id="PTHR10900">
    <property type="entry name" value="PERIOSTIN-RELATED"/>
    <property type="match status" value="1"/>
</dbReference>
<dbReference type="RefSeq" id="WP_189440410.1">
    <property type="nucleotide sequence ID" value="NZ_BMXT01000001.1"/>
</dbReference>
<dbReference type="InterPro" id="IPR036378">
    <property type="entry name" value="FAS1_dom_sf"/>
</dbReference>
<reference evidence="4" key="1">
    <citation type="journal article" date="2019" name="Int. J. Syst. Evol. Microbiol.">
        <title>The Global Catalogue of Microorganisms (GCM) 10K type strain sequencing project: providing services to taxonomists for standard genome sequencing and annotation.</title>
        <authorList>
            <consortium name="The Broad Institute Genomics Platform"/>
            <consortium name="The Broad Institute Genome Sequencing Center for Infectious Disease"/>
            <person name="Wu L."/>
            <person name="Ma J."/>
        </authorList>
    </citation>
    <scope>NUCLEOTIDE SEQUENCE [LARGE SCALE GENOMIC DNA]</scope>
    <source>
        <strain evidence="4">KCTC 22232</strain>
    </source>
</reference>
<evidence type="ECO:0000256" key="1">
    <source>
        <dbReference type="SAM" id="SignalP"/>
    </source>
</evidence>
<dbReference type="PROSITE" id="PS50213">
    <property type="entry name" value="FAS1"/>
    <property type="match status" value="1"/>
</dbReference>
<dbReference type="Gene3D" id="2.30.180.10">
    <property type="entry name" value="FAS1 domain"/>
    <property type="match status" value="1"/>
</dbReference>
<evidence type="ECO:0000259" key="2">
    <source>
        <dbReference type="PROSITE" id="PS50213"/>
    </source>
</evidence>
<feature type="chain" id="PRO_5046108234" evidence="1">
    <location>
        <begin position="30"/>
        <end position="194"/>
    </location>
</feature>
<dbReference type="Pfam" id="PF02469">
    <property type="entry name" value="Fasciclin"/>
    <property type="match status" value="1"/>
</dbReference>
<organism evidence="3 4">
    <name type="scientific">Rhodanobacter panaciterrae</name>
    <dbReference type="NCBI Taxonomy" id="490572"/>
    <lineage>
        <taxon>Bacteria</taxon>
        <taxon>Pseudomonadati</taxon>
        <taxon>Pseudomonadota</taxon>
        <taxon>Gammaproteobacteria</taxon>
        <taxon>Lysobacterales</taxon>
        <taxon>Rhodanobacteraceae</taxon>
        <taxon>Rhodanobacter</taxon>
    </lineage>
</organism>
<accession>A0ABQ2ZQF5</accession>
<sequence length="194" mass="20030">MKINQHMRNLALGLSLALATLAAAPLAMAGPMSMEKTVMVGDAAMYPSKNIIQNAVNSKDHTTLVAAVKAAGLVDTLSGPGPFTVFAPTNEAFAALPAGTVDNLVKPENKATLTKILTYHVVAGKMTSHDLEKAVMAGGGKAVLKTVEGDSITVAKSGSAWTVTDDKGNVANITIADVMQSNGVIFVIDKVLMP</sequence>
<keyword evidence="1" id="KW-0732">Signal</keyword>
<proteinExistence type="predicted"/>
<dbReference type="Proteomes" id="UP000621898">
    <property type="component" value="Unassembled WGS sequence"/>
</dbReference>
<evidence type="ECO:0000313" key="3">
    <source>
        <dbReference type="EMBL" id="GGY22303.1"/>
    </source>
</evidence>
<keyword evidence="4" id="KW-1185">Reference proteome</keyword>
<feature type="signal peptide" evidence="1">
    <location>
        <begin position="1"/>
        <end position="29"/>
    </location>
</feature>